<comment type="caution">
    <text evidence="8">The sequence shown here is derived from an EMBL/GenBank/DDBJ whole genome shotgun (WGS) entry which is preliminary data.</text>
</comment>
<sequence>MPTLPPKHPANTTGIKTVSITNGQPTIAKPTTRLIAIIYDGMLILALLFLVGTVLSVIGTLMLLPVGTTSQEAQKLPNWYQNLILTPSFVLTLVGFYGIFWRRAGQTLGMQTWRLKTVGTDGQLLSWQQSFMRILSACVLPFVCGFIGWLLYGSRMAMVFSAFLGLLFNYGFCWLNRRGLAVHDLLSQTLTLKMPKIQHKSLWQSFKKQHKSHNK</sequence>
<keyword evidence="9" id="KW-1185">Reference proteome</keyword>
<dbReference type="EMBL" id="MUYT01000007">
    <property type="protein sequence ID" value="OOS20740.1"/>
    <property type="molecule type" value="Genomic_DNA"/>
</dbReference>
<feature type="transmembrane region" description="Helical" evidence="6">
    <location>
        <begin position="134"/>
        <end position="152"/>
    </location>
</feature>
<name>A0A1T0CEG6_9GAMM</name>
<keyword evidence="5 6" id="KW-0472">Membrane</keyword>
<evidence type="ECO:0000256" key="1">
    <source>
        <dbReference type="ARBA" id="ARBA00004651"/>
    </source>
</evidence>
<evidence type="ECO:0000256" key="2">
    <source>
        <dbReference type="ARBA" id="ARBA00022475"/>
    </source>
</evidence>
<dbReference type="AlphaFoldDB" id="A0A1T0CEG6"/>
<keyword evidence="2" id="KW-1003">Cell membrane</keyword>
<organism evidence="8 9">
    <name type="scientific">Lwoffella lincolnii</name>
    <dbReference type="NCBI Taxonomy" id="90241"/>
    <lineage>
        <taxon>Bacteria</taxon>
        <taxon>Pseudomonadati</taxon>
        <taxon>Pseudomonadota</taxon>
        <taxon>Gammaproteobacteria</taxon>
        <taxon>Moraxellales</taxon>
        <taxon>Moraxellaceae</taxon>
        <taxon>Lwoffella</taxon>
    </lineage>
</organism>
<accession>A0A1T0CEG6</accession>
<feature type="domain" description="RDD" evidence="7">
    <location>
        <begin position="28"/>
        <end position="187"/>
    </location>
</feature>
<dbReference type="RefSeq" id="WP_078307507.1">
    <property type="nucleotide sequence ID" value="NZ_MUYT01000007.1"/>
</dbReference>
<dbReference type="InterPro" id="IPR051791">
    <property type="entry name" value="Pra-immunoreactive"/>
</dbReference>
<comment type="subcellular location">
    <subcellularLocation>
        <location evidence="1">Cell membrane</location>
        <topology evidence="1">Multi-pass membrane protein</topology>
    </subcellularLocation>
</comment>
<keyword evidence="3 6" id="KW-0812">Transmembrane</keyword>
<evidence type="ECO:0000313" key="8">
    <source>
        <dbReference type="EMBL" id="OOS20740.1"/>
    </source>
</evidence>
<evidence type="ECO:0000256" key="4">
    <source>
        <dbReference type="ARBA" id="ARBA00022989"/>
    </source>
</evidence>
<dbReference type="PANTHER" id="PTHR36115">
    <property type="entry name" value="PROLINE-RICH ANTIGEN HOMOLOG-RELATED"/>
    <property type="match status" value="1"/>
</dbReference>
<dbReference type="GO" id="GO:0005886">
    <property type="term" value="C:plasma membrane"/>
    <property type="evidence" value="ECO:0007669"/>
    <property type="project" value="UniProtKB-SubCell"/>
</dbReference>
<evidence type="ECO:0000256" key="5">
    <source>
        <dbReference type="ARBA" id="ARBA00023136"/>
    </source>
</evidence>
<feature type="transmembrane region" description="Helical" evidence="6">
    <location>
        <begin position="158"/>
        <end position="175"/>
    </location>
</feature>
<dbReference type="PANTHER" id="PTHR36115:SF10">
    <property type="entry name" value="RDD DOMAIN-CONTAINING PROTEIN"/>
    <property type="match status" value="1"/>
</dbReference>
<dbReference type="Pfam" id="PF06271">
    <property type="entry name" value="RDD"/>
    <property type="match status" value="1"/>
</dbReference>
<evidence type="ECO:0000313" key="9">
    <source>
        <dbReference type="Proteomes" id="UP000191094"/>
    </source>
</evidence>
<evidence type="ECO:0000256" key="6">
    <source>
        <dbReference type="SAM" id="Phobius"/>
    </source>
</evidence>
<evidence type="ECO:0000256" key="3">
    <source>
        <dbReference type="ARBA" id="ARBA00022692"/>
    </source>
</evidence>
<protein>
    <recommendedName>
        <fullName evidence="7">RDD domain-containing protein</fullName>
    </recommendedName>
</protein>
<dbReference type="Proteomes" id="UP000191094">
    <property type="component" value="Unassembled WGS sequence"/>
</dbReference>
<reference evidence="8 9" key="1">
    <citation type="submission" date="2017-02" db="EMBL/GenBank/DDBJ databases">
        <title>Draft genome sequence of Moraxella lincolnii CCUG 9405T type strain.</title>
        <authorList>
            <person name="Salva-Serra F."/>
            <person name="Engstrom-Jakobsson H."/>
            <person name="Thorell K."/>
            <person name="Jaen-Luchoro D."/>
            <person name="Gonzales-Siles L."/>
            <person name="Karlsson R."/>
            <person name="Yazdan S."/>
            <person name="Boulund F."/>
            <person name="Johnning A."/>
            <person name="Engstrand L."/>
            <person name="Kristiansson E."/>
            <person name="Moore E."/>
        </authorList>
    </citation>
    <scope>NUCLEOTIDE SEQUENCE [LARGE SCALE GENOMIC DNA]</scope>
    <source>
        <strain evidence="8 9">CCUG 9405</strain>
    </source>
</reference>
<gene>
    <name evidence="8" type="ORF">B0682_06380</name>
</gene>
<keyword evidence="4 6" id="KW-1133">Transmembrane helix</keyword>
<proteinExistence type="predicted"/>
<feature type="transmembrane region" description="Helical" evidence="6">
    <location>
        <begin position="43"/>
        <end position="67"/>
    </location>
</feature>
<feature type="transmembrane region" description="Helical" evidence="6">
    <location>
        <begin position="79"/>
        <end position="100"/>
    </location>
</feature>
<evidence type="ECO:0000259" key="7">
    <source>
        <dbReference type="Pfam" id="PF06271"/>
    </source>
</evidence>
<dbReference type="InterPro" id="IPR010432">
    <property type="entry name" value="RDD"/>
</dbReference>
<dbReference type="STRING" id="90241.B0682_06380"/>
<dbReference type="OrthoDB" id="9793824at2"/>